<accession>A0A8J5ZJJ1</accession>
<dbReference type="OrthoDB" id="992938at2759"/>
<dbReference type="Pfam" id="PF07727">
    <property type="entry name" value="RVT_2"/>
    <property type="match status" value="1"/>
</dbReference>
<dbReference type="InterPro" id="IPR043502">
    <property type="entry name" value="DNA/RNA_pol_sf"/>
</dbReference>
<feature type="domain" description="Reverse transcriptase Ty1/copia-type" evidence="1">
    <location>
        <begin position="2"/>
        <end position="132"/>
    </location>
</feature>
<dbReference type="PANTHER" id="PTHR11439">
    <property type="entry name" value="GAG-POL-RELATED RETROTRANSPOSON"/>
    <property type="match status" value="1"/>
</dbReference>
<evidence type="ECO:0000313" key="2">
    <source>
        <dbReference type="EMBL" id="KAG8502382.1"/>
    </source>
</evidence>
<keyword evidence="3" id="KW-1185">Reference proteome</keyword>
<sequence>MVYRLKKALYGLKQAPRAWCARIDTYLVSLGFNRSVSEPTLYVKKNEAEIQLVVSLYVDELLVTGGDQHMLAEFKAKMKDMFEMSDLGLMTYFLGIEVCQAEEKILLGQRTFALKVLSKFSMENCKPTSTPIAVGMKLSNQGDHEPVNESTYRSLVGCLLYLTATRPDIMFAVSLLSRFMYCCNEKHFQAAKRVLRYVKGTLSHGMLFNKAESLKLVGYTDSDWAGSCDGMKSTSGYAFTLSSIMFCWSSMKQSMVAQSTVEAEYAAAANAVNQAIWLRKILADLNLHQREATEIFCDNKSAVAIAKNPVFHGRTKHFIIKLHVIREMEQAREVELIHCNSEEQVADIFTKAIGVSIFIKLRKQLGVTSMETKEEC</sequence>
<dbReference type="CDD" id="cd09272">
    <property type="entry name" value="RNase_HI_RT_Ty1"/>
    <property type="match status" value="1"/>
</dbReference>
<protein>
    <recommendedName>
        <fullName evidence="1">Reverse transcriptase Ty1/copia-type domain-containing protein</fullName>
    </recommendedName>
</protein>
<evidence type="ECO:0000313" key="3">
    <source>
        <dbReference type="Proteomes" id="UP000701853"/>
    </source>
</evidence>
<reference evidence="2 3" key="1">
    <citation type="journal article" date="2021" name="bioRxiv">
        <title>The Gossypium anomalum genome as a resource for cotton improvement and evolutionary analysis of hybrid incompatibility.</title>
        <authorList>
            <person name="Grover C.E."/>
            <person name="Yuan D."/>
            <person name="Arick M.A."/>
            <person name="Miller E.R."/>
            <person name="Hu G."/>
            <person name="Peterson D.G."/>
            <person name="Wendel J.F."/>
            <person name="Udall J.A."/>
        </authorList>
    </citation>
    <scope>NUCLEOTIDE SEQUENCE [LARGE SCALE GENOMIC DNA]</scope>
    <source>
        <strain evidence="2">JFW-Udall</strain>
        <tissue evidence="2">Leaf</tissue>
    </source>
</reference>
<dbReference type="Proteomes" id="UP000701853">
    <property type="component" value="Chromosome 1"/>
</dbReference>
<dbReference type="EMBL" id="JAHUZN010000001">
    <property type="protein sequence ID" value="KAG8502382.1"/>
    <property type="molecule type" value="Genomic_DNA"/>
</dbReference>
<proteinExistence type="predicted"/>
<name>A0A8J5ZJJ1_9ROSI</name>
<evidence type="ECO:0000259" key="1">
    <source>
        <dbReference type="Pfam" id="PF07727"/>
    </source>
</evidence>
<dbReference type="InterPro" id="IPR013103">
    <property type="entry name" value="RVT_2"/>
</dbReference>
<dbReference type="AlphaFoldDB" id="A0A8J5ZJJ1"/>
<gene>
    <name evidence="2" type="ORF">CXB51_000422</name>
</gene>
<organism evidence="2 3">
    <name type="scientific">Gossypium anomalum</name>
    <dbReference type="NCBI Taxonomy" id="47600"/>
    <lineage>
        <taxon>Eukaryota</taxon>
        <taxon>Viridiplantae</taxon>
        <taxon>Streptophyta</taxon>
        <taxon>Embryophyta</taxon>
        <taxon>Tracheophyta</taxon>
        <taxon>Spermatophyta</taxon>
        <taxon>Magnoliopsida</taxon>
        <taxon>eudicotyledons</taxon>
        <taxon>Gunneridae</taxon>
        <taxon>Pentapetalae</taxon>
        <taxon>rosids</taxon>
        <taxon>malvids</taxon>
        <taxon>Malvales</taxon>
        <taxon>Malvaceae</taxon>
        <taxon>Malvoideae</taxon>
        <taxon>Gossypium</taxon>
    </lineage>
</organism>
<comment type="caution">
    <text evidence="2">The sequence shown here is derived from an EMBL/GenBank/DDBJ whole genome shotgun (WGS) entry which is preliminary data.</text>
</comment>
<dbReference type="PANTHER" id="PTHR11439:SF503">
    <property type="entry name" value="CYSTEINE-RICH RLK (RECEPTOR-LIKE PROTEIN KINASE) 8"/>
    <property type="match status" value="1"/>
</dbReference>
<dbReference type="SUPFAM" id="SSF56672">
    <property type="entry name" value="DNA/RNA polymerases"/>
    <property type="match status" value="1"/>
</dbReference>